<dbReference type="SUPFAM" id="SSF53383">
    <property type="entry name" value="PLP-dependent transferases"/>
    <property type="match status" value="1"/>
</dbReference>
<feature type="domain" description="Aminotransferase class V" evidence="9">
    <location>
        <begin position="21"/>
        <end position="402"/>
    </location>
</feature>
<evidence type="ECO:0000256" key="1">
    <source>
        <dbReference type="ARBA" id="ARBA00001933"/>
    </source>
</evidence>
<comment type="function">
    <text evidence="8">Catalyzes the removal of elemental sulfur and selenium atoms from L-cysteine, L-cystine, L-selenocysteine, and L-selenocystine to produce L-alanine.</text>
</comment>
<organism evidence="10 11">
    <name type="scientific">Candidatus Roizmanbacteria bacterium RIFCSPHIGHO2_12_FULL_44_10</name>
    <dbReference type="NCBI Taxonomy" id="1802054"/>
    <lineage>
        <taxon>Bacteria</taxon>
        <taxon>Candidatus Roizmaniibacteriota</taxon>
    </lineage>
</organism>
<dbReference type="CDD" id="cd06453">
    <property type="entry name" value="SufS_like"/>
    <property type="match status" value="1"/>
</dbReference>
<name>A0A1F7I9M3_9BACT</name>
<dbReference type="InterPro" id="IPR015424">
    <property type="entry name" value="PyrdxlP-dep_Trfase"/>
</dbReference>
<comment type="catalytic activity">
    <reaction evidence="6 8">
        <text>(sulfur carrier)-H + L-cysteine = (sulfur carrier)-SH + L-alanine</text>
        <dbReference type="Rhea" id="RHEA:43892"/>
        <dbReference type="Rhea" id="RHEA-COMP:14737"/>
        <dbReference type="Rhea" id="RHEA-COMP:14739"/>
        <dbReference type="ChEBI" id="CHEBI:29917"/>
        <dbReference type="ChEBI" id="CHEBI:35235"/>
        <dbReference type="ChEBI" id="CHEBI:57972"/>
        <dbReference type="ChEBI" id="CHEBI:64428"/>
        <dbReference type="EC" id="2.8.1.7"/>
    </reaction>
</comment>
<dbReference type="InterPro" id="IPR000192">
    <property type="entry name" value="Aminotrans_V_dom"/>
</dbReference>
<dbReference type="Pfam" id="PF00266">
    <property type="entry name" value="Aminotran_5"/>
    <property type="match status" value="1"/>
</dbReference>
<dbReference type="Gene3D" id="3.40.640.10">
    <property type="entry name" value="Type I PLP-dependent aspartate aminotransferase-like (Major domain)"/>
    <property type="match status" value="1"/>
</dbReference>
<evidence type="ECO:0000259" key="9">
    <source>
        <dbReference type="Pfam" id="PF00266"/>
    </source>
</evidence>
<accession>A0A1F7I9M3</accession>
<dbReference type="InterPro" id="IPR015421">
    <property type="entry name" value="PyrdxlP-dep_Trfase_major"/>
</dbReference>
<protein>
    <recommendedName>
        <fullName evidence="3 8">Cysteine desulfurase</fullName>
        <ecNumber evidence="3 8">2.8.1.7</ecNumber>
    </recommendedName>
</protein>
<dbReference type="AlphaFoldDB" id="A0A1F7I9M3"/>
<dbReference type="InterPro" id="IPR015422">
    <property type="entry name" value="PyrdxlP-dep_Trfase_small"/>
</dbReference>
<evidence type="ECO:0000256" key="5">
    <source>
        <dbReference type="ARBA" id="ARBA00022898"/>
    </source>
</evidence>
<dbReference type="NCBIfam" id="TIGR01979">
    <property type="entry name" value="sufS"/>
    <property type="match status" value="1"/>
</dbReference>
<keyword evidence="4 8" id="KW-0808">Transferase</keyword>
<evidence type="ECO:0000256" key="4">
    <source>
        <dbReference type="ARBA" id="ARBA00022679"/>
    </source>
</evidence>
<keyword evidence="5 8" id="KW-0663">Pyridoxal phosphate</keyword>
<evidence type="ECO:0000256" key="3">
    <source>
        <dbReference type="ARBA" id="ARBA00012239"/>
    </source>
</evidence>
<dbReference type="Gene3D" id="3.90.1150.10">
    <property type="entry name" value="Aspartate Aminotransferase, domain 1"/>
    <property type="match status" value="1"/>
</dbReference>
<dbReference type="Proteomes" id="UP000179024">
    <property type="component" value="Unassembled WGS sequence"/>
</dbReference>
<dbReference type="EC" id="2.8.1.7" evidence="3 8"/>
<evidence type="ECO:0000256" key="7">
    <source>
        <dbReference type="RuleBase" id="RU004504"/>
    </source>
</evidence>
<dbReference type="PANTHER" id="PTHR43586">
    <property type="entry name" value="CYSTEINE DESULFURASE"/>
    <property type="match status" value="1"/>
</dbReference>
<comment type="cofactor">
    <cofactor evidence="1 7">
        <name>pyridoxal 5'-phosphate</name>
        <dbReference type="ChEBI" id="CHEBI:597326"/>
    </cofactor>
</comment>
<proteinExistence type="inferred from homology"/>
<dbReference type="PANTHER" id="PTHR43586:SF8">
    <property type="entry name" value="CYSTEINE DESULFURASE 1, CHLOROPLASTIC"/>
    <property type="match status" value="1"/>
</dbReference>
<dbReference type="GO" id="GO:0006534">
    <property type="term" value="P:cysteine metabolic process"/>
    <property type="evidence" value="ECO:0007669"/>
    <property type="project" value="UniProtKB-UniRule"/>
</dbReference>
<gene>
    <name evidence="10" type="ORF">A3F34_01515</name>
</gene>
<dbReference type="GO" id="GO:0030170">
    <property type="term" value="F:pyridoxal phosphate binding"/>
    <property type="evidence" value="ECO:0007669"/>
    <property type="project" value="UniProtKB-UniRule"/>
</dbReference>
<sequence length="414" mass="46577">MLNTKKIKQDFPIFRNLPDLVYLDSTATSLKPQAVINAITDYYTKYTANIHRGIYKISEKATEEYEETRTTVAKYIGADNQDEVIFTRSTTEAINLVAYGLGRQIINKGDEVAITIMEHHSNFVPWQQLAFEVGADLKIIDIDNEGKLDVRDKKGKIDLERIVSRRTKILALTYVSNVLGVINPVKEIVGAARKINPDIIVVVDAAQAAPHMKIDVKDLDCDFLAFSSHKMCGPTGTGVLWGRMPLLKQMFPFNYGGDMIEEVYIDKTVFREPPYKFEAGTPHIAGVIGLKVAINYLQSVGLDAIHDHEQAITKYAMEQLRDSFGDRLTIIGPQNYQDRIGVLAFTFKGCHPHDVAHILDETNIAIRVGFHCAMPLHERLGTHATSRASFYLYNSEQDVDQFITALMRVQKLLT</sequence>
<reference evidence="10 11" key="1">
    <citation type="journal article" date="2016" name="Nat. Commun.">
        <title>Thousands of microbial genomes shed light on interconnected biogeochemical processes in an aquifer system.</title>
        <authorList>
            <person name="Anantharaman K."/>
            <person name="Brown C.T."/>
            <person name="Hug L.A."/>
            <person name="Sharon I."/>
            <person name="Castelle C.J."/>
            <person name="Probst A.J."/>
            <person name="Thomas B.C."/>
            <person name="Singh A."/>
            <person name="Wilkins M.J."/>
            <person name="Karaoz U."/>
            <person name="Brodie E.L."/>
            <person name="Williams K.H."/>
            <person name="Hubbard S.S."/>
            <person name="Banfield J.F."/>
        </authorList>
    </citation>
    <scope>NUCLEOTIDE SEQUENCE [LARGE SCALE GENOMIC DNA]</scope>
</reference>
<dbReference type="InterPro" id="IPR020578">
    <property type="entry name" value="Aminotrans_V_PyrdxlP_BS"/>
</dbReference>
<comment type="similarity">
    <text evidence="2 8">Belongs to the class-V pyridoxal-phosphate-dependent aminotransferase family. Csd subfamily.</text>
</comment>
<dbReference type="InterPro" id="IPR010970">
    <property type="entry name" value="Cys_dSase_SufS"/>
</dbReference>
<dbReference type="PROSITE" id="PS00595">
    <property type="entry name" value="AA_TRANSFER_CLASS_5"/>
    <property type="match status" value="1"/>
</dbReference>
<evidence type="ECO:0000256" key="6">
    <source>
        <dbReference type="ARBA" id="ARBA00050776"/>
    </source>
</evidence>
<evidence type="ECO:0000313" key="10">
    <source>
        <dbReference type="EMBL" id="OGK40071.1"/>
    </source>
</evidence>
<evidence type="ECO:0000256" key="2">
    <source>
        <dbReference type="ARBA" id="ARBA00010447"/>
    </source>
</evidence>
<evidence type="ECO:0000256" key="8">
    <source>
        <dbReference type="RuleBase" id="RU004506"/>
    </source>
</evidence>
<dbReference type="EMBL" id="MGAE01000006">
    <property type="protein sequence ID" value="OGK40071.1"/>
    <property type="molecule type" value="Genomic_DNA"/>
</dbReference>
<comment type="caution">
    <text evidence="10">The sequence shown here is derived from an EMBL/GenBank/DDBJ whole genome shotgun (WGS) entry which is preliminary data.</text>
</comment>
<evidence type="ECO:0000313" key="11">
    <source>
        <dbReference type="Proteomes" id="UP000179024"/>
    </source>
</evidence>
<dbReference type="GO" id="GO:0031071">
    <property type="term" value="F:cysteine desulfurase activity"/>
    <property type="evidence" value="ECO:0007669"/>
    <property type="project" value="UniProtKB-UniRule"/>
</dbReference>